<dbReference type="EMBL" id="JAIZAY010000013">
    <property type="protein sequence ID" value="KAJ8030635.1"/>
    <property type="molecule type" value="Genomic_DNA"/>
</dbReference>
<dbReference type="OrthoDB" id="16120at2759"/>
<reference evidence="1" key="1">
    <citation type="submission" date="2021-10" db="EMBL/GenBank/DDBJ databases">
        <title>Tropical sea cucumber genome reveals ecological adaptation and Cuvierian tubules defense mechanism.</title>
        <authorList>
            <person name="Chen T."/>
        </authorList>
    </citation>
    <scope>NUCLEOTIDE SEQUENCE</scope>
    <source>
        <strain evidence="1">Nanhai2018</strain>
        <tissue evidence="1">Muscle</tissue>
    </source>
</reference>
<gene>
    <name evidence="1" type="ORF">HOLleu_27103</name>
</gene>
<organism evidence="1 2">
    <name type="scientific">Holothuria leucospilota</name>
    <name type="common">Black long sea cucumber</name>
    <name type="synonym">Mertensiothuria leucospilota</name>
    <dbReference type="NCBI Taxonomy" id="206669"/>
    <lineage>
        <taxon>Eukaryota</taxon>
        <taxon>Metazoa</taxon>
        <taxon>Echinodermata</taxon>
        <taxon>Eleutherozoa</taxon>
        <taxon>Echinozoa</taxon>
        <taxon>Holothuroidea</taxon>
        <taxon>Aspidochirotacea</taxon>
        <taxon>Aspidochirotida</taxon>
        <taxon>Holothuriidae</taxon>
        <taxon>Holothuria</taxon>
    </lineage>
</organism>
<evidence type="ECO:0000313" key="2">
    <source>
        <dbReference type="Proteomes" id="UP001152320"/>
    </source>
</evidence>
<dbReference type="Proteomes" id="UP001152320">
    <property type="component" value="Chromosome 13"/>
</dbReference>
<comment type="caution">
    <text evidence="1">The sequence shown here is derived from an EMBL/GenBank/DDBJ whole genome shotgun (WGS) entry which is preliminary data.</text>
</comment>
<protein>
    <submittedName>
        <fullName evidence="1">Uncharacterized protein</fullName>
    </submittedName>
</protein>
<name>A0A9Q1BQ95_HOLLE</name>
<accession>A0A9Q1BQ95</accession>
<keyword evidence="2" id="KW-1185">Reference proteome</keyword>
<proteinExistence type="predicted"/>
<dbReference type="AlphaFoldDB" id="A0A9Q1BQ95"/>
<sequence length="137" mass="15193">MRLHTSKPLTVGLRSADLRRNQHRTGIISQTLHDWGALILICPKGQRIEQCRVLTSYTAGATTSLIEQSFQADQSIPLVSPLAPYCSQHQMAESTWKSETLGNIDIVLNLSSRLMSLAAHESMSMACACRHYINLKA</sequence>
<evidence type="ECO:0000313" key="1">
    <source>
        <dbReference type="EMBL" id="KAJ8030635.1"/>
    </source>
</evidence>